<dbReference type="AlphaFoldDB" id="A0A7X6PMC1"/>
<dbReference type="GO" id="GO:0004527">
    <property type="term" value="F:exonuclease activity"/>
    <property type="evidence" value="ECO:0007669"/>
    <property type="project" value="UniProtKB-KW"/>
</dbReference>
<dbReference type="EMBL" id="JAAZHI010000110">
    <property type="protein sequence ID" value="NLA55647.1"/>
    <property type="molecule type" value="Genomic_DNA"/>
</dbReference>
<keyword evidence="1" id="KW-0540">Nuclease</keyword>
<evidence type="ECO:0000256" key="3">
    <source>
        <dbReference type="ARBA" id="ARBA00022806"/>
    </source>
</evidence>
<keyword evidence="3" id="KW-0347">Helicase</keyword>
<keyword evidence="3" id="KW-0547">Nucleotide-binding</keyword>
<evidence type="ECO:0000313" key="7">
    <source>
        <dbReference type="EMBL" id="NLA55647.1"/>
    </source>
</evidence>
<keyword evidence="4" id="KW-0378">Hydrolase</keyword>
<dbReference type="Gene3D" id="3.90.320.10">
    <property type="match status" value="1"/>
</dbReference>
<dbReference type="SUPFAM" id="SSF52540">
    <property type="entry name" value="P-loop containing nucleoside triphosphate hydrolases"/>
    <property type="match status" value="1"/>
</dbReference>
<keyword evidence="2" id="KW-0227">DNA damage</keyword>
<evidence type="ECO:0000256" key="1">
    <source>
        <dbReference type="ARBA" id="ARBA00022722"/>
    </source>
</evidence>
<comment type="caution">
    <text evidence="7">The sequence shown here is derived from an EMBL/GenBank/DDBJ whole genome shotgun (WGS) entry which is preliminary data.</text>
</comment>
<dbReference type="InterPro" id="IPR027417">
    <property type="entry name" value="P-loop_NTPase"/>
</dbReference>
<dbReference type="InterPro" id="IPR038726">
    <property type="entry name" value="PDDEXK_AddAB-type"/>
</dbReference>
<keyword evidence="5" id="KW-0234">DNA repair</keyword>
<evidence type="ECO:0000256" key="4">
    <source>
        <dbReference type="ARBA" id="ARBA00022839"/>
    </source>
</evidence>
<name>A0A7X6PMC1_9CORY</name>
<sequence length="924" mass="100744">MDYSGALLAALLDARRDDPARPVTVLCGPQARGDVIVALAQHGPQVGVTVQTLPMYLRERARELAPRLPLSRQRVMAAVTTILHDEDTEFRRRGLADQPMTRRGVVRAVLQLLELPREWRPAPEDAPLPRAVHDMAQRVERMLAADFFTPAEVHERVLSTPDPDQITLILGVVAASPTEKRLIDALPGTVIEVAQPDPGEQRTTSYVDEDEEVHGIARAILGAQLGDGGPVIPQDTPLHRIAVAACDPSYIGRLSRVFTAAGIPFTAPSTTFWADDPAVRAVRELLALDPERLPRRSLARALITGSLREAPSLEWFDRVTRRRDVSINEGPDWKLLTDDGVSGWVTRIRGLVGVVWAAGSWQETAAALQQLVTEAVRPTDESRAFLRAMITDLAELDGAMPAPTRGLVLELIDDVTAQPRSSTTHGQVVIGALDSLAGRDLDAAFICGAGDSVLPGTWPADPCIATSQSRADSSDFLRRQEELLSAAVASASHVFFSYPRSTLAEDGSGEPSPWIPEASYHSPGLHASLSSPVDVPVTDAEEQTVAALHGRGSAQARGVADRHRWRSAGASGDEDGAEYNGYVSADLGAGFFRDRHVSASALESFTRSPLLFFLSYLADGHVLEDPDATTDIDPRQRGLLYHRVFEEWTRQVWLTPEPRPTGGGDIDWAQARLTLQDITTEILDAQTSARFGDAAWHAFCADVRRTVDRWFEGERQDALDGWMPVGAELDFGGDDATPLTIECNGEPVAFRGTIDRVDVRRSPGRVEVRVTDYKSGRARNYAHVSTETPTGTAKDGYRFQLALYGTALTAAAAGQPGLLPELSGLWDGSPATVSSRFLFFHDAGTDHTCSIDMTPLVQETFTAQVSRIHDHICHGRFPAHSVEVTPRWGPDPDILRFGPSLYLRQAEVHKPVSIDPSDEKESVR</sequence>
<dbReference type="InterPro" id="IPR011604">
    <property type="entry name" value="PDDEXK-like_dom_sf"/>
</dbReference>
<evidence type="ECO:0000256" key="2">
    <source>
        <dbReference type="ARBA" id="ARBA00022763"/>
    </source>
</evidence>
<keyword evidence="4" id="KW-0269">Exonuclease</keyword>
<evidence type="ECO:0000313" key="8">
    <source>
        <dbReference type="Proteomes" id="UP000557899"/>
    </source>
</evidence>
<keyword evidence="3" id="KW-0067">ATP-binding</keyword>
<evidence type="ECO:0000259" key="6">
    <source>
        <dbReference type="Pfam" id="PF12705"/>
    </source>
</evidence>
<gene>
    <name evidence="7" type="ORF">GX859_05015</name>
</gene>
<accession>A0A7X6PMC1</accession>
<evidence type="ECO:0000256" key="5">
    <source>
        <dbReference type="ARBA" id="ARBA00023204"/>
    </source>
</evidence>
<dbReference type="Pfam" id="PF12705">
    <property type="entry name" value="PDDEXK_1"/>
    <property type="match status" value="1"/>
</dbReference>
<organism evidence="7 8">
    <name type="scientific">Corynebacterium humireducens</name>
    <dbReference type="NCBI Taxonomy" id="1223514"/>
    <lineage>
        <taxon>Bacteria</taxon>
        <taxon>Bacillati</taxon>
        <taxon>Actinomycetota</taxon>
        <taxon>Actinomycetes</taxon>
        <taxon>Mycobacteriales</taxon>
        <taxon>Corynebacteriaceae</taxon>
        <taxon>Corynebacterium</taxon>
    </lineage>
</organism>
<dbReference type="GO" id="GO:0004386">
    <property type="term" value="F:helicase activity"/>
    <property type="evidence" value="ECO:0007669"/>
    <property type="project" value="UniProtKB-KW"/>
</dbReference>
<reference evidence="7 8" key="1">
    <citation type="journal article" date="2020" name="Biotechnol. Biofuels">
        <title>New insights from the biogas microbiome by comprehensive genome-resolved metagenomics of nearly 1600 species originating from multiple anaerobic digesters.</title>
        <authorList>
            <person name="Campanaro S."/>
            <person name="Treu L."/>
            <person name="Rodriguez-R L.M."/>
            <person name="Kovalovszki A."/>
            <person name="Ziels R.M."/>
            <person name="Maus I."/>
            <person name="Zhu X."/>
            <person name="Kougias P.G."/>
            <person name="Basile A."/>
            <person name="Luo G."/>
            <person name="Schluter A."/>
            <person name="Konstantinidis K.T."/>
            <person name="Angelidaki I."/>
        </authorList>
    </citation>
    <scope>NUCLEOTIDE SEQUENCE [LARGE SCALE GENOMIC DNA]</scope>
    <source>
        <strain evidence="7">AS15tlH2ME_198</strain>
    </source>
</reference>
<protein>
    <recommendedName>
        <fullName evidence="6">PD-(D/E)XK endonuclease-like domain-containing protein</fullName>
    </recommendedName>
</protein>
<feature type="domain" description="PD-(D/E)XK endonuclease-like" evidence="6">
    <location>
        <begin position="596"/>
        <end position="813"/>
    </location>
</feature>
<proteinExistence type="predicted"/>
<dbReference type="Proteomes" id="UP000557899">
    <property type="component" value="Unassembled WGS sequence"/>
</dbReference>
<dbReference type="GO" id="GO:0006281">
    <property type="term" value="P:DNA repair"/>
    <property type="evidence" value="ECO:0007669"/>
    <property type="project" value="UniProtKB-KW"/>
</dbReference>